<reference evidence="1" key="1">
    <citation type="submission" date="2021-01" db="EMBL/GenBank/DDBJ databases">
        <authorList>
            <person name="Corre E."/>
            <person name="Pelletier E."/>
            <person name="Niang G."/>
            <person name="Scheremetjew M."/>
            <person name="Finn R."/>
            <person name="Kale V."/>
            <person name="Holt S."/>
            <person name="Cochrane G."/>
            <person name="Meng A."/>
            <person name="Brown T."/>
            <person name="Cohen L."/>
        </authorList>
    </citation>
    <scope>NUCLEOTIDE SEQUENCE</scope>
    <source>
        <strain evidence="1">UTEX LB 985</strain>
    </source>
</reference>
<gene>
    <name evidence="1" type="ORF">CBRE1094_LOCUS2607</name>
</gene>
<name>A0A7S2FL77_9EUKA</name>
<accession>A0A7S2FL77</accession>
<proteinExistence type="predicted"/>
<dbReference type="AlphaFoldDB" id="A0A7S2FL77"/>
<sequence>MGQLYVAFHAMVGPENIREVARHDTPGGTINHNVCVVITCMIVGAVVETAFAQYRDDESEEKTPPEHADRECDRLMNMPPEQWCDEIIIFSPSDVVANQRLFDELPGEHPPFP</sequence>
<protein>
    <submittedName>
        <fullName evidence="1">Uncharacterized protein</fullName>
    </submittedName>
</protein>
<evidence type="ECO:0000313" key="1">
    <source>
        <dbReference type="EMBL" id="CAD9400966.1"/>
    </source>
</evidence>
<organism evidence="1">
    <name type="scientific">Haptolina brevifila</name>
    <dbReference type="NCBI Taxonomy" id="156173"/>
    <lineage>
        <taxon>Eukaryota</taxon>
        <taxon>Haptista</taxon>
        <taxon>Haptophyta</taxon>
        <taxon>Prymnesiophyceae</taxon>
        <taxon>Prymnesiales</taxon>
        <taxon>Prymnesiaceae</taxon>
        <taxon>Haptolina</taxon>
    </lineage>
</organism>
<dbReference type="EMBL" id="HBGU01004851">
    <property type="protein sequence ID" value="CAD9400966.1"/>
    <property type="molecule type" value="Transcribed_RNA"/>
</dbReference>